<dbReference type="GO" id="GO:0016174">
    <property type="term" value="F:NAD(P)H oxidase H2O2-forming activity"/>
    <property type="evidence" value="ECO:0007669"/>
    <property type="project" value="UniProtKB-EC"/>
</dbReference>
<evidence type="ECO:0000256" key="1">
    <source>
        <dbReference type="ARBA" id="ARBA00001974"/>
    </source>
</evidence>
<keyword evidence="16" id="KW-0443">Lipid metabolism</keyword>
<keyword evidence="8" id="KW-0812">Transmembrane</keyword>
<evidence type="ECO:0000256" key="17">
    <source>
        <dbReference type="ARBA" id="ARBA00023136"/>
    </source>
</evidence>
<comment type="subcellular location">
    <subcellularLocation>
        <location evidence="2">Endoplasmic reticulum membrane</location>
        <topology evidence="2">Single-pass membrane protein</topology>
    </subcellularLocation>
    <subcellularLocation>
        <location evidence="3">Microsome membrane</location>
    </subcellularLocation>
</comment>
<keyword evidence="14 33" id="KW-0560">Oxidoreductase</keyword>
<sequence length="566" mass="64273">MSTLFVILISTFVLSNNSQIPYLKFHYFESQMKVLIIGAGASGLPSLKTALEYGLDAVCMEKSSDIGGLWRYKENPGPGEGTVMKSTVINSSKEMSAYSDFPPPREAANYMHNREMLNYLRSYAAHFDLLKHIQFQTEVINVQRVEDFEESGKWTVTYRRTDDTEQKVITDTFDGVMFCSGHHYAERWPNPPFPGQSLFRGQFIHSRAYHTAKPFEDQTVVVVGIGNSGGDIAVELSKVTKKVYLSTRTGTWVINRVWEKGHPTDAVLLNRFAFALRAITPRSVQNSLIERKLNFRFDHERYGLRPSHRFLEAHVTVNDELPNRIASGTVVVKPNIQKFGEKDVVFEDGSKVYGVDTVIFATGYSFFFPQLENGRLISVQDNKTLLYKLMFPHDLSPKNTLAIIGLIQPTGSIMPISEMQARLFCAQLVGDIALPEKSKMVADALAQAKKISKEFVNRPRHTIQVQYVDYMDELAELVGCKPKLFRRIFTDPCLAKLLIFNGLVPYQFRLDGPHQWEGARKAILEMDERMFENTMTRKTWKEGGKTKKRITKKMGGGLVRSISGYI</sequence>
<comment type="catalytic activity">
    <reaction evidence="25">
        <text>hexan-3-one + NADPH + O2 + H(+) = ethyl butanoate + NADP(+) + H2O</text>
        <dbReference type="Rhea" id="RHEA:54844"/>
        <dbReference type="ChEBI" id="CHEBI:15377"/>
        <dbReference type="ChEBI" id="CHEBI:15378"/>
        <dbReference type="ChEBI" id="CHEBI:15379"/>
        <dbReference type="ChEBI" id="CHEBI:57783"/>
        <dbReference type="ChEBI" id="CHEBI:58349"/>
        <dbReference type="ChEBI" id="CHEBI:88764"/>
        <dbReference type="ChEBI" id="CHEBI:89891"/>
    </reaction>
    <physiologicalReaction direction="left-to-right" evidence="25">
        <dbReference type="Rhea" id="RHEA:54845"/>
    </physiologicalReaction>
</comment>
<dbReference type="GO" id="GO:0050661">
    <property type="term" value="F:NADP binding"/>
    <property type="evidence" value="ECO:0007669"/>
    <property type="project" value="InterPro"/>
</dbReference>
<dbReference type="InterPro" id="IPR002257">
    <property type="entry name" value="Flavin_mOase_5"/>
</dbReference>
<comment type="catalytic activity">
    <reaction evidence="30">
        <text>heptan-4-one + NADPH + O2 + H(+) = propyl butanoate + NADP(+) + H2O</text>
        <dbReference type="Rhea" id="RHEA:54852"/>
        <dbReference type="ChEBI" id="CHEBI:15377"/>
        <dbReference type="ChEBI" id="CHEBI:15378"/>
        <dbReference type="ChEBI" id="CHEBI:15379"/>
        <dbReference type="ChEBI" id="CHEBI:57783"/>
        <dbReference type="ChEBI" id="CHEBI:58349"/>
        <dbReference type="ChEBI" id="CHEBI:89484"/>
        <dbReference type="ChEBI" id="CHEBI:89719"/>
    </reaction>
    <physiologicalReaction direction="left-to-right" evidence="30">
        <dbReference type="Rhea" id="RHEA:54853"/>
    </physiologicalReaction>
</comment>
<dbReference type="GO" id="GO:0005789">
    <property type="term" value="C:endoplasmic reticulum membrane"/>
    <property type="evidence" value="ECO:0007669"/>
    <property type="project" value="UniProtKB-SubCell"/>
</dbReference>
<evidence type="ECO:0000256" key="16">
    <source>
        <dbReference type="ARBA" id="ARBA00023098"/>
    </source>
</evidence>
<evidence type="ECO:0000313" key="36">
    <source>
        <dbReference type="EMBL" id="AVA09653.1"/>
    </source>
</evidence>
<comment type="catalytic activity">
    <reaction evidence="31">
        <text>N,N-dimethylaniline + NADPH + O2 + H(+) = N,N-dimethylaniline N-oxide + NADP(+) + H2O</text>
        <dbReference type="Rhea" id="RHEA:24468"/>
        <dbReference type="ChEBI" id="CHEBI:15377"/>
        <dbReference type="ChEBI" id="CHEBI:15378"/>
        <dbReference type="ChEBI" id="CHEBI:15379"/>
        <dbReference type="ChEBI" id="CHEBI:16269"/>
        <dbReference type="ChEBI" id="CHEBI:17735"/>
        <dbReference type="ChEBI" id="CHEBI:57783"/>
        <dbReference type="ChEBI" id="CHEBI:58349"/>
        <dbReference type="EC" id="1.14.13.8"/>
    </reaction>
    <physiologicalReaction direction="left-to-right" evidence="31">
        <dbReference type="Rhea" id="RHEA:24469"/>
    </physiologicalReaction>
</comment>
<keyword evidence="9 33" id="KW-0256">Endoplasmic reticulum</keyword>
<evidence type="ECO:0000256" key="21">
    <source>
        <dbReference type="ARBA" id="ARBA00047426"/>
    </source>
</evidence>
<evidence type="ECO:0000256" key="12">
    <source>
        <dbReference type="ARBA" id="ARBA00022857"/>
    </source>
</evidence>
<dbReference type="SUPFAM" id="SSF51905">
    <property type="entry name" value="FAD/NAD(P)-binding domain"/>
    <property type="match status" value="2"/>
</dbReference>
<keyword evidence="10 33" id="KW-0274">FAD</keyword>
<dbReference type="PRINTS" id="PR00370">
    <property type="entry name" value="FMOXYGENASE"/>
</dbReference>
<reference evidence="36" key="1">
    <citation type="journal article" date="2018" name="Front. Plant Sci.">
        <title>Large-Scale Identification and Characterization of Heterodera avenae Putative Effectors Suppressing or Inducing Cell Death in Nicotiana benthamiana.</title>
        <authorList>
            <person name="Chen C."/>
            <person name="Chen Y."/>
            <person name="Jian H."/>
            <person name="Yang D."/>
            <person name="Dai Y."/>
            <person name="Pan L."/>
            <person name="Shi F."/>
            <person name="Yang S."/>
            <person name="Liu Q."/>
        </authorList>
    </citation>
    <scope>NUCLEOTIDE SEQUENCE</scope>
    <source>
        <strain evidence="36">Isotig09806</strain>
    </source>
</reference>
<evidence type="ECO:0000256" key="31">
    <source>
        <dbReference type="ARBA" id="ARBA00049443"/>
    </source>
</evidence>
<keyword evidence="13" id="KW-1133">Transmembrane helix</keyword>
<evidence type="ECO:0000256" key="13">
    <source>
        <dbReference type="ARBA" id="ARBA00022989"/>
    </source>
</evidence>
<dbReference type="InterPro" id="IPR020946">
    <property type="entry name" value="Flavin_mOase-like"/>
</dbReference>
<evidence type="ECO:0000256" key="10">
    <source>
        <dbReference type="ARBA" id="ARBA00022827"/>
    </source>
</evidence>
<keyword evidence="7 33" id="KW-0285">Flavoprotein</keyword>
<evidence type="ECO:0000256" key="4">
    <source>
        <dbReference type="ARBA" id="ARBA00009183"/>
    </source>
</evidence>
<evidence type="ECO:0000256" key="19">
    <source>
        <dbReference type="ARBA" id="ARBA00045957"/>
    </source>
</evidence>
<keyword evidence="12 33" id="KW-0521">NADP</keyword>
<evidence type="ECO:0000256" key="6">
    <source>
        <dbReference type="ARBA" id="ARBA00022553"/>
    </source>
</evidence>
<evidence type="ECO:0000256" key="15">
    <source>
        <dbReference type="ARBA" id="ARBA00023033"/>
    </source>
</evidence>
<evidence type="ECO:0000256" key="11">
    <source>
        <dbReference type="ARBA" id="ARBA00022848"/>
    </source>
</evidence>
<organism evidence="36">
    <name type="scientific">Heterodera avenae</name>
    <name type="common">Cereal cyst nematode worm</name>
    <dbReference type="NCBI Taxonomy" id="34510"/>
    <lineage>
        <taxon>Eukaryota</taxon>
        <taxon>Metazoa</taxon>
        <taxon>Ecdysozoa</taxon>
        <taxon>Nematoda</taxon>
        <taxon>Chromadorea</taxon>
        <taxon>Rhabditida</taxon>
        <taxon>Tylenchina</taxon>
        <taxon>Tylenchomorpha</taxon>
        <taxon>Tylenchoidea</taxon>
        <taxon>Heteroderidae</taxon>
        <taxon>Heteroderinae</taxon>
        <taxon>Heterodera</taxon>
    </lineage>
</organism>
<evidence type="ECO:0000256" key="26">
    <source>
        <dbReference type="ARBA" id="ARBA00048041"/>
    </source>
</evidence>
<evidence type="ECO:0000256" key="30">
    <source>
        <dbReference type="ARBA" id="ARBA00048990"/>
    </source>
</evidence>
<comment type="catalytic activity">
    <reaction evidence="23">
        <text>sulcatone + NADPH + O2 + H(+) = 4-methylpent-3-en-1-yl acetate + NADP(+) + H2O</text>
        <dbReference type="Rhea" id="RHEA:54864"/>
        <dbReference type="ChEBI" id="CHEBI:15377"/>
        <dbReference type="ChEBI" id="CHEBI:15378"/>
        <dbReference type="ChEBI" id="CHEBI:15379"/>
        <dbReference type="ChEBI" id="CHEBI:16310"/>
        <dbReference type="ChEBI" id="CHEBI:57783"/>
        <dbReference type="ChEBI" id="CHEBI:58349"/>
        <dbReference type="ChEBI" id="CHEBI:138373"/>
    </reaction>
    <physiologicalReaction direction="left-to-right" evidence="23">
        <dbReference type="Rhea" id="RHEA:54865"/>
    </physiologicalReaction>
</comment>
<comment type="catalytic activity">
    <reaction evidence="27">
        <text>trimethylamine + NADPH + O2 = trimethylamine N-oxide + NADP(+) + H2O</text>
        <dbReference type="Rhea" id="RHEA:31979"/>
        <dbReference type="ChEBI" id="CHEBI:15377"/>
        <dbReference type="ChEBI" id="CHEBI:15379"/>
        <dbReference type="ChEBI" id="CHEBI:15724"/>
        <dbReference type="ChEBI" id="CHEBI:57783"/>
        <dbReference type="ChEBI" id="CHEBI:58349"/>
        <dbReference type="ChEBI" id="CHEBI:58389"/>
        <dbReference type="EC" id="1.14.13.148"/>
    </reaction>
    <physiologicalReaction direction="left-to-right" evidence="27">
        <dbReference type="Rhea" id="RHEA:31980"/>
    </physiologicalReaction>
</comment>
<evidence type="ECO:0000256" key="8">
    <source>
        <dbReference type="ARBA" id="ARBA00022692"/>
    </source>
</evidence>
<comment type="catalytic activity">
    <reaction evidence="22">
        <text>heptan-2-one + NADPH + O2 + H(+) = pentyl acetate + NADP(+) + H2O</text>
        <dbReference type="Rhea" id="RHEA:54836"/>
        <dbReference type="ChEBI" id="CHEBI:5672"/>
        <dbReference type="ChEBI" id="CHEBI:15377"/>
        <dbReference type="ChEBI" id="CHEBI:15378"/>
        <dbReference type="ChEBI" id="CHEBI:15379"/>
        <dbReference type="ChEBI" id="CHEBI:57783"/>
        <dbReference type="ChEBI" id="CHEBI:58349"/>
        <dbReference type="ChEBI" id="CHEBI:87362"/>
    </reaction>
    <physiologicalReaction direction="left-to-right" evidence="22">
        <dbReference type="Rhea" id="RHEA:54837"/>
    </physiologicalReaction>
</comment>
<evidence type="ECO:0000256" key="25">
    <source>
        <dbReference type="ARBA" id="ARBA00047977"/>
    </source>
</evidence>
<evidence type="ECO:0000256" key="33">
    <source>
        <dbReference type="PIRNR" id="PIRNR000332"/>
    </source>
</evidence>
<evidence type="ECO:0000256" key="22">
    <source>
        <dbReference type="ARBA" id="ARBA00047574"/>
    </source>
</evidence>
<evidence type="ECO:0000256" key="20">
    <source>
        <dbReference type="ARBA" id="ARBA00047338"/>
    </source>
</evidence>
<comment type="catalytic activity">
    <reaction evidence="26">
        <text>hypotaurine + NADPH + O2 + H(+) = taurine + NADP(+) + H2O</text>
        <dbReference type="Rhea" id="RHEA:69819"/>
        <dbReference type="ChEBI" id="CHEBI:15377"/>
        <dbReference type="ChEBI" id="CHEBI:15378"/>
        <dbReference type="ChEBI" id="CHEBI:15379"/>
        <dbReference type="ChEBI" id="CHEBI:57783"/>
        <dbReference type="ChEBI" id="CHEBI:57853"/>
        <dbReference type="ChEBI" id="CHEBI:58349"/>
        <dbReference type="ChEBI" id="CHEBI:507393"/>
        <dbReference type="EC" id="1.14.13.8"/>
    </reaction>
    <physiologicalReaction direction="left-to-right" evidence="26">
        <dbReference type="Rhea" id="RHEA:69820"/>
    </physiologicalReaction>
</comment>
<name>A0A2L0VDH5_HETAV</name>
<dbReference type="GO" id="GO:0004499">
    <property type="term" value="F:N,N-dimethylaniline monooxygenase activity"/>
    <property type="evidence" value="ECO:0007669"/>
    <property type="project" value="UniProtKB-UniRule"/>
</dbReference>
<dbReference type="Pfam" id="PF00743">
    <property type="entry name" value="FMO-like"/>
    <property type="match status" value="1"/>
</dbReference>
<evidence type="ECO:0000256" key="24">
    <source>
        <dbReference type="ARBA" id="ARBA00047864"/>
    </source>
</evidence>
<dbReference type="PANTHER" id="PTHR23023">
    <property type="entry name" value="DIMETHYLANILINE MONOOXYGENASE"/>
    <property type="match status" value="1"/>
</dbReference>
<dbReference type="PIRSF" id="PIRSF000332">
    <property type="entry name" value="FMO"/>
    <property type="match status" value="1"/>
</dbReference>
<keyword evidence="15 33" id="KW-0503">Monooxygenase</keyword>
<proteinExistence type="inferred from homology"/>
<keyword evidence="5" id="KW-0488">Methylation</keyword>
<dbReference type="AlphaFoldDB" id="A0A2L0VDH5"/>
<evidence type="ECO:0000256" key="2">
    <source>
        <dbReference type="ARBA" id="ARBA00004389"/>
    </source>
</evidence>
<keyword evidence="17 33" id="KW-0472">Membrane</keyword>
<comment type="similarity">
    <text evidence="4 33 34">Belongs to the FMO family.</text>
</comment>
<evidence type="ECO:0000256" key="28">
    <source>
        <dbReference type="ARBA" id="ARBA00048459"/>
    </source>
</evidence>
<evidence type="ECO:0000256" key="32">
    <source>
        <dbReference type="ARBA" id="ARBA00049475"/>
    </source>
</evidence>
<comment type="function">
    <text evidence="19">Broad spectrum monooxygenase that catalyzes the oxygenation of a wide variety of nitrogen- and sulfur-containing compounds including xenobiotics. Catalyzes the S-oxygenation of hypotaurine to produce taurine, an organic osmolyte involved in cell volume regulation as well as a variety of cytoprotective and developmental processes. In vitro, catalyzes the N-oxygenation of trimethylamine (TMA) to produce trimethylamine N-oxide (TMAO) and could therefore participate to the detoxification of this compound that is generated by the action of gut microbiota from dietary precursors such as choline, choline containing compounds, betaine or L-carnitine.</text>
</comment>
<dbReference type="GO" id="GO:0047822">
    <property type="term" value="F:hypotaurine monooxygenase activity"/>
    <property type="evidence" value="ECO:0007669"/>
    <property type="project" value="RHEA"/>
</dbReference>
<comment type="cofactor">
    <cofactor evidence="1 33 34">
        <name>FAD</name>
        <dbReference type="ChEBI" id="CHEBI:57692"/>
    </cofactor>
</comment>
<evidence type="ECO:0000256" key="18">
    <source>
        <dbReference type="ARBA" id="ARBA00045722"/>
    </source>
</evidence>
<keyword evidence="6" id="KW-0597">Phosphoprotein</keyword>
<dbReference type="PRINTS" id="PR01125">
    <property type="entry name" value="FMOXYGENASE5"/>
</dbReference>
<dbReference type="EMBL" id="MG525188">
    <property type="protein sequence ID" value="AVA09653.1"/>
    <property type="molecule type" value="Genomic_DNA"/>
</dbReference>
<evidence type="ECO:0000256" key="29">
    <source>
        <dbReference type="ARBA" id="ARBA00048989"/>
    </source>
</evidence>
<comment type="catalytic activity">
    <reaction evidence="20">
        <text>hypotaurine + NADH + O2 + H(+) = taurine + NAD(+) + H2O</text>
        <dbReference type="Rhea" id="RHEA:74111"/>
        <dbReference type="ChEBI" id="CHEBI:15377"/>
        <dbReference type="ChEBI" id="CHEBI:15378"/>
        <dbReference type="ChEBI" id="CHEBI:15379"/>
        <dbReference type="ChEBI" id="CHEBI:57540"/>
        <dbReference type="ChEBI" id="CHEBI:57853"/>
        <dbReference type="ChEBI" id="CHEBI:57945"/>
        <dbReference type="ChEBI" id="CHEBI:507393"/>
        <dbReference type="EC" id="1.14.13.8"/>
    </reaction>
    <physiologicalReaction direction="left-to-right" evidence="20">
        <dbReference type="Rhea" id="RHEA:74112"/>
    </physiologicalReaction>
</comment>
<evidence type="ECO:0000256" key="7">
    <source>
        <dbReference type="ARBA" id="ARBA00022630"/>
    </source>
</evidence>
<evidence type="ECO:0000256" key="27">
    <source>
        <dbReference type="ARBA" id="ARBA00048088"/>
    </source>
</evidence>
<feature type="chain" id="PRO_5014656001" description="Flavin-containing monooxygenase" evidence="35">
    <location>
        <begin position="19"/>
        <end position="566"/>
    </location>
</feature>
<comment type="catalytic activity">
    <reaction evidence="21">
        <text>hexan-3-one + NADPH + O2 + H(+) = propyl propanoate + NADP(+) + H2O</text>
        <dbReference type="Rhea" id="RHEA:54848"/>
        <dbReference type="ChEBI" id="CHEBI:15377"/>
        <dbReference type="ChEBI" id="CHEBI:15378"/>
        <dbReference type="ChEBI" id="CHEBI:15379"/>
        <dbReference type="ChEBI" id="CHEBI:57783"/>
        <dbReference type="ChEBI" id="CHEBI:58349"/>
        <dbReference type="ChEBI" id="CHEBI:89828"/>
        <dbReference type="ChEBI" id="CHEBI:89891"/>
    </reaction>
    <physiologicalReaction direction="left-to-right" evidence="21">
        <dbReference type="Rhea" id="RHEA:54849"/>
    </physiologicalReaction>
</comment>
<evidence type="ECO:0000256" key="14">
    <source>
        <dbReference type="ARBA" id="ARBA00023002"/>
    </source>
</evidence>
<evidence type="ECO:0000256" key="23">
    <source>
        <dbReference type="ARBA" id="ARBA00047855"/>
    </source>
</evidence>
<comment type="catalytic activity">
    <reaction evidence="24">
        <text>NADPH + O2 + H(+) = H2O2 + NADP(+)</text>
        <dbReference type="Rhea" id="RHEA:11260"/>
        <dbReference type="ChEBI" id="CHEBI:15378"/>
        <dbReference type="ChEBI" id="CHEBI:15379"/>
        <dbReference type="ChEBI" id="CHEBI:16240"/>
        <dbReference type="ChEBI" id="CHEBI:57783"/>
        <dbReference type="ChEBI" id="CHEBI:58349"/>
        <dbReference type="EC" id="1.6.3.1"/>
    </reaction>
    <physiologicalReaction direction="left-to-right" evidence="24">
        <dbReference type="Rhea" id="RHEA:11261"/>
    </physiologicalReaction>
</comment>
<dbReference type="FunFam" id="3.50.50.60:FF:000159">
    <property type="entry name" value="Dimethylaniline monooxygenase [N-oxide-forming]"/>
    <property type="match status" value="1"/>
</dbReference>
<dbReference type="GO" id="GO:0050660">
    <property type="term" value="F:flavin adenine dinucleotide binding"/>
    <property type="evidence" value="ECO:0007669"/>
    <property type="project" value="InterPro"/>
</dbReference>
<accession>A0A2L0VDH5</accession>
<feature type="signal peptide" evidence="35">
    <location>
        <begin position="1"/>
        <end position="18"/>
    </location>
</feature>
<keyword evidence="11" id="KW-0492">Microsome</keyword>
<dbReference type="InterPro" id="IPR000960">
    <property type="entry name" value="Flavin_mOase"/>
</dbReference>
<comment type="catalytic activity">
    <reaction evidence="32">
        <text>octan-3-one + NADPH + O2 + H(+) = pentyl propanoate + NADP(+) + H2O</text>
        <dbReference type="Rhea" id="RHEA:54840"/>
        <dbReference type="ChEBI" id="CHEBI:15377"/>
        <dbReference type="ChEBI" id="CHEBI:15378"/>
        <dbReference type="ChEBI" id="CHEBI:15379"/>
        <dbReference type="ChEBI" id="CHEBI:57783"/>
        <dbReference type="ChEBI" id="CHEBI:58349"/>
        <dbReference type="ChEBI" id="CHEBI:80946"/>
        <dbReference type="ChEBI" id="CHEBI:87373"/>
    </reaction>
    <physiologicalReaction direction="left-to-right" evidence="32">
        <dbReference type="Rhea" id="RHEA:54841"/>
    </physiologicalReaction>
</comment>
<protein>
    <recommendedName>
        <fullName evidence="34">Flavin-containing monooxygenase</fullName>
        <ecNumber evidence="34">1.-.-.-</ecNumber>
    </recommendedName>
</protein>
<keyword evidence="35" id="KW-0732">Signal</keyword>
<comment type="function">
    <text evidence="18">Acts as a Baeyer-Villiger monooxygenase on a broad range of substrates. Catalyzes the insertion of an oxygen atom into a carbon-carbon bond adjacent to a carbonyl, which converts ketones to esters. Active on diverse carbonyl compounds, whereas soft nucleophiles are mostly non- or poorly reactive. In contrast with other forms of FMO it is non- or poorly active on 'classical' substrates such as drugs, pesticides, and dietary components containing soft nucleophilic heteroatoms. Able to oxidize drug molecules bearing a carbonyl group on an aliphatic chain, such as nabumetone and pentoxifylline. Also, in the absence of substrates, shows slow but yet significant NADPH oxidase activity. Acts as a positive modulator of cholesterol biosynthesis as well as glucose homeostasis, promoting metabolic aging via pleiotropic effects.</text>
</comment>
<comment type="catalytic activity">
    <reaction evidence="29">
        <text>(2E)-geranial + NADPH + O2 + H(+) = (1E)-2,6-dimethylhepta-1,5-dien-1-yl formate + NADP(+) + H2O</text>
        <dbReference type="Rhea" id="RHEA:54860"/>
        <dbReference type="ChEBI" id="CHEBI:15377"/>
        <dbReference type="ChEBI" id="CHEBI:15378"/>
        <dbReference type="ChEBI" id="CHEBI:15379"/>
        <dbReference type="ChEBI" id="CHEBI:16980"/>
        <dbReference type="ChEBI" id="CHEBI:57783"/>
        <dbReference type="ChEBI" id="CHEBI:58349"/>
        <dbReference type="ChEBI" id="CHEBI:138375"/>
    </reaction>
    <physiologicalReaction direction="left-to-right" evidence="29">
        <dbReference type="Rhea" id="RHEA:54861"/>
    </physiologicalReaction>
</comment>
<dbReference type="EC" id="1.-.-.-" evidence="34"/>
<evidence type="ECO:0000256" key="34">
    <source>
        <dbReference type="RuleBase" id="RU361177"/>
    </source>
</evidence>
<evidence type="ECO:0000256" key="35">
    <source>
        <dbReference type="SAM" id="SignalP"/>
    </source>
</evidence>
<comment type="catalytic activity">
    <reaction evidence="28">
        <text>octan-3-one + NADPH + O2 + H(+) = ethyl hexanoate + NADP(+) + H2O</text>
        <dbReference type="Rhea" id="RHEA:54856"/>
        <dbReference type="ChEBI" id="CHEBI:15377"/>
        <dbReference type="ChEBI" id="CHEBI:15378"/>
        <dbReference type="ChEBI" id="CHEBI:15379"/>
        <dbReference type="ChEBI" id="CHEBI:57783"/>
        <dbReference type="ChEBI" id="CHEBI:58349"/>
        <dbReference type="ChEBI" id="CHEBI:80946"/>
        <dbReference type="ChEBI" id="CHEBI:86055"/>
    </reaction>
    <physiologicalReaction direction="left-to-right" evidence="28">
        <dbReference type="Rhea" id="RHEA:54857"/>
    </physiologicalReaction>
</comment>
<dbReference type="Gene3D" id="3.50.50.60">
    <property type="entry name" value="FAD/NAD(P)-binding domain"/>
    <property type="match status" value="1"/>
</dbReference>
<evidence type="ECO:0000256" key="5">
    <source>
        <dbReference type="ARBA" id="ARBA00022481"/>
    </source>
</evidence>
<evidence type="ECO:0000256" key="9">
    <source>
        <dbReference type="ARBA" id="ARBA00022824"/>
    </source>
</evidence>
<dbReference type="GO" id="GO:0006629">
    <property type="term" value="P:lipid metabolic process"/>
    <property type="evidence" value="ECO:0007669"/>
    <property type="project" value="UniProtKB-KW"/>
</dbReference>
<dbReference type="InterPro" id="IPR050346">
    <property type="entry name" value="FMO-like"/>
</dbReference>
<dbReference type="GO" id="GO:0034899">
    <property type="term" value="F:trimethylamine monooxygenase activity"/>
    <property type="evidence" value="ECO:0007669"/>
    <property type="project" value="UniProtKB-EC"/>
</dbReference>
<evidence type="ECO:0000256" key="3">
    <source>
        <dbReference type="ARBA" id="ARBA00004524"/>
    </source>
</evidence>
<dbReference type="InterPro" id="IPR036188">
    <property type="entry name" value="FAD/NAD-bd_sf"/>
</dbReference>